<evidence type="ECO:0000313" key="4">
    <source>
        <dbReference type="Proteomes" id="UP000700334"/>
    </source>
</evidence>
<organism evidence="3 4">
    <name type="scientific">Galemys pyrenaicus</name>
    <name type="common">Iberian desman</name>
    <name type="synonym">Pyrenean desman</name>
    <dbReference type="NCBI Taxonomy" id="202257"/>
    <lineage>
        <taxon>Eukaryota</taxon>
        <taxon>Metazoa</taxon>
        <taxon>Chordata</taxon>
        <taxon>Craniata</taxon>
        <taxon>Vertebrata</taxon>
        <taxon>Euteleostomi</taxon>
        <taxon>Mammalia</taxon>
        <taxon>Eutheria</taxon>
        <taxon>Laurasiatheria</taxon>
        <taxon>Eulipotyphla</taxon>
        <taxon>Talpidae</taxon>
        <taxon>Galemys</taxon>
    </lineage>
</organism>
<evidence type="ECO:0000313" key="3">
    <source>
        <dbReference type="EMBL" id="KAG8506109.1"/>
    </source>
</evidence>
<proteinExistence type="predicted"/>
<protein>
    <submittedName>
        <fullName evidence="3">Uncharacterized protein</fullName>
    </submittedName>
</protein>
<comment type="caution">
    <text evidence="3">The sequence shown here is derived from an EMBL/GenBank/DDBJ whole genome shotgun (WGS) entry which is preliminary data.</text>
</comment>
<gene>
    <name evidence="3" type="ORF">J0S82_020761</name>
</gene>
<reference evidence="3" key="1">
    <citation type="journal article" date="2021" name="Evol. Appl.">
        <title>The genome of the Pyrenean desman and the effects of bottlenecks and inbreeding on the genomic landscape of an endangered species.</title>
        <authorList>
            <person name="Escoda L."/>
            <person name="Castresana J."/>
        </authorList>
    </citation>
    <scope>NUCLEOTIDE SEQUENCE</scope>
    <source>
        <strain evidence="3">IBE-C5619</strain>
    </source>
</reference>
<evidence type="ECO:0000256" key="1">
    <source>
        <dbReference type="SAM" id="MobiDB-lite"/>
    </source>
</evidence>
<dbReference type="AlphaFoldDB" id="A0A8J6DF41"/>
<dbReference type="Proteomes" id="UP000700334">
    <property type="component" value="Unassembled WGS sequence"/>
</dbReference>
<keyword evidence="2" id="KW-0472">Membrane</keyword>
<feature type="transmembrane region" description="Helical" evidence="2">
    <location>
        <begin position="58"/>
        <end position="74"/>
    </location>
</feature>
<dbReference type="EMBL" id="JAGFMF010012182">
    <property type="protein sequence ID" value="KAG8506109.1"/>
    <property type="molecule type" value="Genomic_DNA"/>
</dbReference>
<name>A0A8J6DF41_GALPY</name>
<evidence type="ECO:0000256" key="2">
    <source>
        <dbReference type="SAM" id="Phobius"/>
    </source>
</evidence>
<keyword evidence="2" id="KW-0812">Transmembrane</keyword>
<dbReference type="OrthoDB" id="5596951at2759"/>
<sequence length="240" mass="25002">MRKAVGSHLEAWLGDAAPAAGPGHGCTVNVEVGTAPMAARPPKGGRPVGIHCGQGEEICFLLFAVLYVASYFIITRYKRKAGKWARAEPPGPAGLGGRVGAAAACTEAADRARPRPDAHWHAKAECELGTGQRGPEAVAAQPPGGGSRLPRGEVTWRLRGRQPRLALPARSAVPRLGAPTTERARDSAPDWAADTAGTSAGAFCPLVISLARPDGTLDIVCGLLVVFSRALGVWKMSAYM</sequence>
<feature type="region of interest" description="Disordered" evidence="1">
    <location>
        <begin position="131"/>
        <end position="151"/>
    </location>
</feature>
<accession>A0A8J6DF41</accession>
<keyword evidence="4" id="KW-1185">Reference proteome</keyword>
<keyword evidence="2" id="KW-1133">Transmembrane helix</keyword>